<sequence length="429" mass="47119">MFRQDDQLNHRSYYEATALRDAAKPALQGRITTDVCVVGGGLAGLSAALELAQRGYSVALLEARRIGWGASGRNGGQIIAGYACDNDVFEQALGAEGAQTAWQMSIEAIQLIRQRIDTYQIDCDFTPGHLTVSTRPKKTDALRAGFELLSQRYHYPHLTFIEPGQIRDWIDSPRYHAAIFDSQSGHLHPLKYTLGLAAAAEGHGVQLFEHSPVTHLQGGEPATISTSQGAVQARFVVLAGNVYLGKLAPSIESRIMPVGTYIIATEPLTPAQADTLIKDRVAVCDNNFVLDYFRTTRDHRMLFGGRVSYSTLTPANLPEVMRGNMLQTFPQLHDTPVAYCWGGFVDISMNRAPDFGRLTPNIYYLQGFSGHGLAVAGLAGRLATEAIAGQAERFDLMARIRHRPFPGGKLLRTPALVLGMWYYGLRDRL</sequence>
<dbReference type="InterPro" id="IPR006076">
    <property type="entry name" value="FAD-dep_OxRdtase"/>
</dbReference>
<evidence type="ECO:0000256" key="3">
    <source>
        <dbReference type="PIRSR" id="PIRSR601613-1"/>
    </source>
</evidence>
<reference evidence="5 6" key="1">
    <citation type="submission" date="2020-08" db="EMBL/GenBank/DDBJ databases">
        <title>Genomic Encyclopedia of Type Strains, Phase IV (KMG-IV): sequencing the most valuable type-strain genomes for metagenomic binning, comparative biology and taxonomic classification.</title>
        <authorList>
            <person name="Goeker M."/>
        </authorList>
    </citation>
    <scope>NUCLEOTIDE SEQUENCE [LARGE SCALE GENOMIC DNA]</scope>
    <source>
        <strain evidence="5 6">DSM 27165</strain>
    </source>
</reference>
<evidence type="ECO:0000313" key="6">
    <source>
        <dbReference type="Proteomes" id="UP000575898"/>
    </source>
</evidence>
<evidence type="ECO:0000256" key="1">
    <source>
        <dbReference type="ARBA" id="ARBA00001974"/>
    </source>
</evidence>
<keyword evidence="6" id="KW-1185">Reference proteome</keyword>
<dbReference type="EMBL" id="JACHHY010000021">
    <property type="protein sequence ID" value="MBB5019900.1"/>
    <property type="molecule type" value="Genomic_DNA"/>
</dbReference>
<dbReference type="PANTHER" id="PTHR13847:SF281">
    <property type="entry name" value="FAD DEPENDENT OXIDOREDUCTASE DOMAIN-CONTAINING PROTEIN"/>
    <property type="match status" value="1"/>
</dbReference>
<dbReference type="PRINTS" id="PR00757">
    <property type="entry name" value="AMINEOXDASEF"/>
</dbReference>
<dbReference type="Proteomes" id="UP000575898">
    <property type="component" value="Unassembled WGS sequence"/>
</dbReference>
<protein>
    <submittedName>
        <fullName evidence="5">Gamma-glutamylputrescine oxidase</fullName>
        <ecNumber evidence="5">1.4.3.-</ecNumber>
    </submittedName>
</protein>
<feature type="domain" description="FAD dependent oxidoreductase" evidence="4">
    <location>
        <begin position="34"/>
        <end position="385"/>
    </location>
</feature>
<comment type="cofactor">
    <cofactor evidence="1">
        <name>FAD</name>
        <dbReference type="ChEBI" id="CHEBI:57692"/>
    </cofactor>
</comment>
<evidence type="ECO:0000259" key="4">
    <source>
        <dbReference type="Pfam" id="PF01266"/>
    </source>
</evidence>
<evidence type="ECO:0000256" key="2">
    <source>
        <dbReference type="ARBA" id="ARBA00023002"/>
    </source>
</evidence>
<dbReference type="AlphaFoldDB" id="A0A840MNA0"/>
<dbReference type="Pfam" id="PF01266">
    <property type="entry name" value="DAO"/>
    <property type="match status" value="1"/>
</dbReference>
<comment type="caution">
    <text evidence="5">The sequence shown here is derived from an EMBL/GenBank/DDBJ whole genome shotgun (WGS) entry which is preliminary data.</text>
</comment>
<dbReference type="EC" id="1.4.3.-" evidence="5"/>
<proteinExistence type="predicted"/>
<dbReference type="Gene3D" id="3.50.50.60">
    <property type="entry name" value="FAD/NAD(P)-binding domain"/>
    <property type="match status" value="1"/>
</dbReference>
<dbReference type="GO" id="GO:0005737">
    <property type="term" value="C:cytoplasm"/>
    <property type="evidence" value="ECO:0007669"/>
    <property type="project" value="TreeGrafter"/>
</dbReference>
<evidence type="ECO:0000313" key="5">
    <source>
        <dbReference type="EMBL" id="MBB5019900.1"/>
    </source>
</evidence>
<feature type="binding site" evidence="3">
    <location>
        <begin position="62"/>
        <end position="63"/>
    </location>
    <ligand>
        <name>FAD</name>
        <dbReference type="ChEBI" id="CHEBI:57692"/>
    </ligand>
</feature>
<gene>
    <name evidence="5" type="ORF">HNQ59_003208</name>
</gene>
<keyword evidence="2 5" id="KW-0560">Oxidoreductase</keyword>
<dbReference type="InterPro" id="IPR001613">
    <property type="entry name" value="Flavin_amine_oxidase"/>
</dbReference>
<dbReference type="PANTHER" id="PTHR13847">
    <property type="entry name" value="SARCOSINE DEHYDROGENASE-RELATED"/>
    <property type="match status" value="1"/>
</dbReference>
<organism evidence="5 6">
    <name type="scientific">Chitinivorax tropicus</name>
    <dbReference type="NCBI Taxonomy" id="714531"/>
    <lineage>
        <taxon>Bacteria</taxon>
        <taxon>Pseudomonadati</taxon>
        <taxon>Pseudomonadota</taxon>
        <taxon>Betaproteobacteria</taxon>
        <taxon>Chitinivorax</taxon>
    </lineage>
</organism>
<dbReference type="Gene3D" id="3.30.9.10">
    <property type="entry name" value="D-Amino Acid Oxidase, subunit A, domain 2"/>
    <property type="match status" value="1"/>
</dbReference>
<accession>A0A840MNA0</accession>
<dbReference type="GO" id="GO:0016491">
    <property type="term" value="F:oxidoreductase activity"/>
    <property type="evidence" value="ECO:0007669"/>
    <property type="project" value="UniProtKB-KW"/>
</dbReference>
<dbReference type="InterPro" id="IPR036188">
    <property type="entry name" value="FAD/NAD-bd_sf"/>
</dbReference>
<dbReference type="SUPFAM" id="SSF51905">
    <property type="entry name" value="FAD/NAD(P)-binding domain"/>
    <property type="match status" value="1"/>
</dbReference>
<name>A0A840MNA0_9PROT</name>